<proteinExistence type="predicted"/>
<evidence type="ECO:0008006" key="4">
    <source>
        <dbReference type="Google" id="ProtNLM"/>
    </source>
</evidence>
<dbReference type="RefSeq" id="WP_173135370.1">
    <property type="nucleotide sequence ID" value="NZ_JABRWJ010000023.1"/>
</dbReference>
<evidence type="ECO:0000256" key="1">
    <source>
        <dbReference type="SAM" id="Phobius"/>
    </source>
</evidence>
<dbReference type="Proteomes" id="UP000737171">
    <property type="component" value="Unassembled WGS sequence"/>
</dbReference>
<name>A0ABX2EUK3_9BURK</name>
<feature type="transmembrane region" description="Helical" evidence="1">
    <location>
        <begin position="32"/>
        <end position="50"/>
    </location>
</feature>
<keyword evidence="3" id="KW-1185">Reference proteome</keyword>
<protein>
    <recommendedName>
        <fullName evidence="4">DUF202 domain-containing protein</fullName>
    </recommendedName>
</protein>
<keyword evidence="1" id="KW-1133">Transmembrane helix</keyword>
<dbReference type="EMBL" id="JABRWJ010000023">
    <property type="protein sequence ID" value="NRF72333.1"/>
    <property type="molecule type" value="Genomic_DNA"/>
</dbReference>
<reference evidence="2 3" key="1">
    <citation type="submission" date="2020-05" db="EMBL/GenBank/DDBJ databases">
        <title>Aquincola sp. isolate from soil.</title>
        <authorList>
            <person name="Han J."/>
            <person name="Kim D.-U."/>
        </authorList>
    </citation>
    <scope>NUCLEOTIDE SEQUENCE [LARGE SCALE GENOMIC DNA]</scope>
    <source>
        <strain evidence="2 3">S2</strain>
    </source>
</reference>
<feature type="transmembrane region" description="Helical" evidence="1">
    <location>
        <begin position="62"/>
        <end position="81"/>
    </location>
</feature>
<keyword evidence="1" id="KW-0472">Membrane</keyword>
<comment type="caution">
    <text evidence="2">The sequence shown here is derived from an EMBL/GenBank/DDBJ whole genome shotgun (WGS) entry which is preliminary data.</text>
</comment>
<gene>
    <name evidence="2" type="ORF">HLB44_35685</name>
</gene>
<sequence>MEPWGKRMWRDVSSELFDNEGLDTLFSHARNMLTCAAIIAAGLYAAHHMGPQAALSLPNAHIAGYIVAGFGVAMLGLNLLDGLRRLAKRRHPLLLRALAIFVYVVLSVRLTQVIVYFRSAV</sequence>
<evidence type="ECO:0000313" key="2">
    <source>
        <dbReference type="EMBL" id="NRF72333.1"/>
    </source>
</evidence>
<keyword evidence="1" id="KW-0812">Transmembrane</keyword>
<accession>A0ABX2EUK3</accession>
<evidence type="ECO:0000313" key="3">
    <source>
        <dbReference type="Proteomes" id="UP000737171"/>
    </source>
</evidence>
<feature type="transmembrane region" description="Helical" evidence="1">
    <location>
        <begin position="93"/>
        <end position="117"/>
    </location>
</feature>
<organism evidence="2 3">
    <name type="scientific">Pseudaquabacterium terrae</name>
    <dbReference type="NCBI Taxonomy" id="2732868"/>
    <lineage>
        <taxon>Bacteria</taxon>
        <taxon>Pseudomonadati</taxon>
        <taxon>Pseudomonadota</taxon>
        <taxon>Betaproteobacteria</taxon>
        <taxon>Burkholderiales</taxon>
        <taxon>Sphaerotilaceae</taxon>
        <taxon>Pseudaquabacterium</taxon>
    </lineage>
</organism>